<protein>
    <submittedName>
        <fullName evidence="1">Uncharacterized protein</fullName>
    </submittedName>
</protein>
<proteinExistence type="predicted"/>
<reference evidence="1 2" key="1">
    <citation type="submission" date="2019-05" db="EMBL/GenBank/DDBJ databases">
        <title>Another draft genome of Portunus trituberculatus and its Hox gene families provides insights of decapod evolution.</title>
        <authorList>
            <person name="Jeong J.-H."/>
            <person name="Song I."/>
            <person name="Kim S."/>
            <person name="Choi T."/>
            <person name="Kim D."/>
            <person name="Ryu S."/>
            <person name="Kim W."/>
        </authorList>
    </citation>
    <scope>NUCLEOTIDE SEQUENCE [LARGE SCALE GENOMIC DNA]</scope>
    <source>
        <tissue evidence="1">Muscle</tissue>
    </source>
</reference>
<name>A0A5B7FDF4_PORTR</name>
<evidence type="ECO:0000313" key="2">
    <source>
        <dbReference type="Proteomes" id="UP000324222"/>
    </source>
</evidence>
<organism evidence="1 2">
    <name type="scientific">Portunus trituberculatus</name>
    <name type="common">Swimming crab</name>
    <name type="synonym">Neptunus trituberculatus</name>
    <dbReference type="NCBI Taxonomy" id="210409"/>
    <lineage>
        <taxon>Eukaryota</taxon>
        <taxon>Metazoa</taxon>
        <taxon>Ecdysozoa</taxon>
        <taxon>Arthropoda</taxon>
        <taxon>Crustacea</taxon>
        <taxon>Multicrustacea</taxon>
        <taxon>Malacostraca</taxon>
        <taxon>Eumalacostraca</taxon>
        <taxon>Eucarida</taxon>
        <taxon>Decapoda</taxon>
        <taxon>Pleocyemata</taxon>
        <taxon>Brachyura</taxon>
        <taxon>Eubrachyura</taxon>
        <taxon>Portunoidea</taxon>
        <taxon>Portunidae</taxon>
        <taxon>Portuninae</taxon>
        <taxon>Portunus</taxon>
    </lineage>
</organism>
<sequence length="32" mass="3504">MNRVSMTFACHVTESCIGSVASYVQTSPLWTP</sequence>
<dbReference type="EMBL" id="VSRR010005786">
    <property type="protein sequence ID" value="MPC43346.1"/>
    <property type="molecule type" value="Genomic_DNA"/>
</dbReference>
<comment type="caution">
    <text evidence="1">The sequence shown here is derived from an EMBL/GenBank/DDBJ whole genome shotgun (WGS) entry which is preliminary data.</text>
</comment>
<dbReference type="AlphaFoldDB" id="A0A5B7FDF4"/>
<accession>A0A5B7FDF4</accession>
<gene>
    <name evidence="1" type="ORF">E2C01_036991</name>
</gene>
<dbReference type="Proteomes" id="UP000324222">
    <property type="component" value="Unassembled WGS sequence"/>
</dbReference>
<evidence type="ECO:0000313" key="1">
    <source>
        <dbReference type="EMBL" id="MPC43346.1"/>
    </source>
</evidence>
<keyword evidence="2" id="KW-1185">Reference proteome</keyword>